<sequence>MATDMKNNAHPERGDAAPEDLQVSGENQLLTKPAAEDPLTQYEPAAEKAALKEPVAANPANPAKKIGAVFLLLLIVIVAWYAVTDRTAPYTGRASASAYVAQIAPRVAGQVTEVFVEDNTIVNAGDPLFQLDRRAFELAVRQAEANLAQAMQATDVSAAGVASAQARVSQSRANLENVRASASRTNSLAERGIVSQAQVDTAEAELLTAEAQLEAAESDLRSAVAQLGGDNGEPAPNILAAQLQLEEAQLNLLYSTVTAPTLGVVTNLQLAIGQYAAAGTPGMTFIDSRGGWITADLRENQLGLVAPGDEVGILFDVMPGRIYTGRVHSVAWGIDPGRTTAGGLMQNLPENRWFEPARRMPVRIELDGGMEAWPRQARAGAKVSVVVYSGGTSNPIAWIAAGLHRAQSYLSYLY</sequence>
<protein>
    <submittedName>
        <fullName evidence="1">HlyD family secretion protein</fullName>
    </submittedName>
</protein>
<evidence type="ECO:0000313" key="1">
    <source>
        <dbReference type="EMBL" id="WAJ31629.1"/>
    </source>
</evidence>
<evidence type="ECO:0000313" key="2">
    <source>
        <dbReference type="Proteomes" id="UP001163223"/>
    </source>
</evidence>
<reference evidence="1" key="1">
    <citation type="submission" date="2022-11" db="EMBL/GenBank/DDBJ databases">
        <title>beta-Carotene-producing bacterium, Jeongeuplla avenae sp. nov., alleviates the salt stress of Arabidopsis seedlings.</title>
        <authorList>
            <person name="Jiang L."/>
            <person name="Lee J."/>
        </authorList>
    </citation>
    <scope>NUCLEOTIDE SEQUENCE</scope>
    <source>
        <strain evidence="1">DY_R2A_6</strain>
    </source>
</reference>
<keyword evidence="2" id="KW-1185">Reference proteome</keyword>
<proteinExistence type="predicted"/>
<gene>
    <name evidence="1" type="ORF">OXU80_28505</name>
</gene>
<keyword evidence="1" id="KW-0614">Plasmid</keyword>
<geneLocation type="plasmid" evidence="1 2">
    <name>unnamed1</name>
</geneLocation>
<name>A0ACD4NYA2_9HYPH</name>
<accession>A0ACD4NYA2</accession>
<dbReference type="Proteomes" id="UP001163223">
    <property type="component" value="Plasmid unnamed1"/>
</dbReference>
<organism evidence="1 2">
    <name type="scientific">Antarcticirhabdus aurantiaca</name>
    <dbReference type="NCBI Taxonomy" id="2606717"/>
    <lineage>
        <taxon>Bacteria</taxon>
        <taxon>Pseudomonadati</taxon>
        <taxon>Pseudomonadota</taxon>
        <taxon>Alphaproteobacteria</taxon>
        <taxon>Hyphomicrobiales</taxon>
        <taxon>Aurantimonadaceae</taxon>
        <taxon>Antarcticirhabdus</taxon>
    </lineage>
</organism>
<dbReference type="EMBL" id="CP113521">
    <property type="protein sequence ID" value="WAJ31629.1"/>
    <property type="molecule type" value="Genomic_DNA"/>
</dbReference>